<dbReference type="Pfam" id="PF00989">
    <property type="entry name" value="PAS"/>
    <property type="match status" value="1"/>
</dbReference>
<reference evidence="18" key="1">
    <citation type="journal article" date="2019" name="Int. J. Syst. Evol. Microbiol.">
        <title>The Global Catalogue of Microorganisms (GCM) 10K type strain sequencing project: providing services to taxonomists for standard genome sequencing and annotation.</title>
        <authorList>
            <consortium name="The Broad Institute Genomics Platform"/>
            <consortium name="The Broad Institute Genome Sequencing Center for Infectious Disease"/>
            <person name="Wu L."/>
            <person name="Ma J."/>
        </authorList>
    </citation>
    <scope>NUCLEOTIDE SEQUENCE [LARGE SCALE GENOMIC DNA]</scope>
    <source>
        <strain evidence="18">CECT 8010</strain>
    </source>
</reference>
<proteinExistence type="predicted"/>
<dbReference type="Gene3D" id="6.10.340.10">
    <property type="match status" value="1"/>
</dbReference>
<dbReference type="SUPFAM" id="SSF47384">
    <property type="entry name" value="Homodimeric domain of signal transducing histidine kinase"/>
    <property type="match status" value="1"/>
</dbReference>
<dbReference type="PROSITE" id="PS50109">
    <property type="entry name" value="HIS_KIN"/>
    <property type="match status" value="1"/>
</dbReference>
<sequence>MKLKTKLTVGIGFLFIVILVFGILGITSIYKLSTNTNKILTNNYETLVYNNNMLKALEELPDNKTAYTEFENNLAKQENNITEYGEDEATKLLRKNFEELKLQPNDSSNYREIRQAIQRINNMNQNAIMRKNDIAQSTASSAIFWLTVVFTILTIIALTLTVNFPDIIATPIKALAEGITAIANKNYSNRIHLKQDDEFGDLANAFNIMAEKLDEYEHSNLAKIKFEKSRIETIINQMKDGIIGLDERKHILFINAVAEKMLGLKEQDIIGKYAADIALTNDLMRRLLQNDNHTELKIYADNKESYFNKDVLTVSNDAQVIGNVIVLRNITPFHELNEAKTNFIATVSHELKTPIASIKMSLDLLENKQIGNINDDQKQLIDSIKDDSNRLLKITGELLNLSQVETGNIQLSLQPCSILEIVDYATNAVKMSAEQKKITILQEVATTNVLVKADKDKTAWVLINLLTNAIKYSYEQSSVTIRVEHESNNLKISVVDKGVGIAPKYLDKIFDRYFKTPNSISTGTGLGLAISKEFIEAQGGIIGVKSSLGKGSEFYFMLPS</sequence>
<accession>A0ABV8PTQ6</accession>
<dbReference type="NCBIfam" id="TIGR00229">
    <property type="entry name" value="sensory_box"/>
    <property type="match status" value="1"/>
</dbReference>
<dbReference type="InterPro" id="IPR036097">
    <property type="entry name" value="HisK_dim/P_sf"/>
</dbReference>
<dbReference type="Gene3D" id="3.30.565.10">
    <property type="entry name" value="Histidine kinase-like ATPase, C-terminal domain"/>
    <property type="match status" value="1"/>
</dbReference>
<dbReference type="PROSITE" id="PS50112">
    <property type="entry name" value="PAS"/>
    <property type="match status" value="1"/>
</dbReference>
<feature type="domain" description="Histidine kinase" evidence="14">
    <location>
        <begin position="346"/>
        <end position="560"/>
    </location>
</feature>
<dbReference type="Pfam" id="PF00672">
    <property type="entry name" value="HAMP"/>
    <property type="match status" value="1"/>
</dbReference>
<keyword evidence="7" id="KW-0547">Nucleotide-binding</keyword>
<keyword evidence="12 13" id="KW-0472">Membrane</keyword>
<evidence type="ECO:0000256" key="1">
    <source>
        <dbReference type="ARBA" id="ARBA00000085"/>
    </source>
</evidence>
<dbReference type="InterPro" id="IPR003594">
    <property type="entry name" value="HATPase_dom"/>
</dbReference>
<gene>
    <name evidence="17" type="ORF">ACFOW1_03670</name>
</gene>
<keyword evidence="4" id="KW-0597">Phosphoprotein</keyword>
<dbReference type="Pfam" id="PF02518">
    <property type="entry name" value="HATPase_c"/>
    <property type="match status" value="1"/>
</dbReference>
<dbReference type="SMART" id="SM00091">
    <property type="entry name" value="PAS"/>
    <property type="match status" value="1"/>
</dbReference>
<dbReference type="SMART" id="SM00387">
    <property type="entry name" value="HATPase_c"/>
    <property type="match status" value="1"/>
</dbReference>
<keyword evidence="6 13" id="KW-0812">Transmembrane</keyword>
<dbReference type="RefSeq" id="WP_379012359.1">
    <property type="nucleotide sequence ID" value="NZ_JBHSDC010000002.1"/>
</dbReference>
<evidence type="ECO:0000256" key="9">
    <source>
        <dbReference type="ARBA" id="ARBA00022840"/>
    </source>
</evidence>
<evidence type="ECO:0000313" key="17">
    <source>
        <dbReference type="EMBL" id="MFC4230974.1"/>
    </source>
</evidence>
<evidence type="ECO:0000256" key="12">
    <source>
        <dbReference type="ARBA" id="ARBA00023136"/>
    </source>
</evidence>
<dbReference type="CDD" id="cd00082">
    <property type="entry name" value="HisKA"/>
    <property type="match status" value="1"/>
</dbReference>
<dbReference type="SMART" id="SM00304">
    <property type="entry name" value="HAMP"/>
    <property type="match status" value="1"/>
</dbReference>
<keyword evidence="10 13" id="KW-1133">Transmembrane helix</keyword>
<dbReference type="EC" id="2.7.13.3" evidence="3"/>
<evidence type="ECO:0000259" key="14">
    <source>
        <dbReference type="PROSITE" id="PS50109"/>
    </source>
</evidence>
<dbReference type="PRINTS" id="PR00344">
    <property type="entry name" value="BCTRLSENSOR"/>
</dbReference>
<dbReference type="SUPFAM" id="SSF55874">
    <property type="entry name" value="ATPase domain of HSP90 chaperone/DNA topoisomerase II/histidine kinase"/>
    <property type="match status" value="1"/>
</dbReference>
<dbReference type="InterPro" id="IPR000014">
    <property type="entry name" value="PAS"/>
</dbReference>
<evidence type="ECO:0000256" key="5">
    <source>
        <dbReference type="ARBA" id="ARBA00022679"/>
    </source>
</evidence>
<evidence type="ECO:0000259" key="16">
    <source>
        <dbReference type="PROSITE" id="PS50885"/>
    </source>
</evidence>
<dbReference type="CDD" id="cd00130">
    <property type="entry name" value="PAS"/>
    <property type="match status" value="1"/>
</dbReference>
<dbReference type="InterPro" id="IPR003661">
    <property type="entry name" value="HisK_dim/P_dom"/>
</dbReference>
<dbReference type="Proteomes" id="UP001595906">
    <property type="component" value="Unassembled WGS sequence"/>
</dbReference>
<dbReference type="PANTHER" id="PTHR42878">
    <property type="entry name" value="TWO-COMPONENT HISTIDINE KINASE"/>
    <property type="match status" value="1"/>
</dbReference>
<dbReference type="PANTHER" id="PTHR42878:SF7">
    <property type="entry name" value="SENSOR HISTIDINE KINASE GLRK"/>
    <property type="match status" value="1"/>
</dbReference>
<dbReference type="SMART" id="SM00388">
    <property type="entry name" value="HisKA"/>
    <property type="match status" value="1"/>
</dbReference>
<evidence type="ECO:0000256" key="13">
    <source>
        <dbReference type="SAM" id="Phobius"/>
    </source>
</evidence>
<evidence type="ECO:0000256" key="2">
    <source>
        <dbReference type="ARBA" id="ARBA00004141"/>
    </source>
</evidence>
<name>A0ABV8PTQ6_9BACT</name>
<dbReference type="InterPro" id="IPR036890">
    <property type="entry name" value="HATPase_C_sf"/>
</dbReference>
<keyword evidence="18" id="KW-1185">Reference proteome</keyword>
<dbReference type="SUPFAM" id="SSF55785">
    <property type="entry name" value="PYP-like sensor domain (PAS domain)"/>
    <property type="match status" value="1"/>
</dbReference>
<comment type="catalytic activity">
    <reaction evidence="1">
        <text>ATP + protein L-histidine = ADP + protein N-phospho-L-histidine.</text>
        <dbReference type="EC" id="2.7.13.3"/>
    </reaction>
</comment>
<dbReference type="Pfam" id="PF00512">
    <property type="entry name" value="HisKA"/>
    <property type="match status" value="1"/>
</dbReference>
<dbReference type="PROSITE" id="PS50885">
    <property type="entry name" value="HAMP"/>
    <property type="match status" value="1"/>
</dbReference>
<feature type="transmembrane region" description="Helical" evidence="13">
    <location>
        <begin position="142"/>
        <end position="164"/>
    </location>
</feature>
<dbReference type="SUPFAM" id="SSF158472">
    <property type="entry name" value="HAMP domain-like"/>
    <property type="match status" value="1"/>
</dbReference>
<evidence type="ECO:0000256" key="10">
    <source>
        <dbReference type="ARBA" id="ARBA00022989"/>
    </source>
</evidence>
<feature type="transmembrane region" description="Helical" evidence="13">
    <location>
        <begin position="7"/>
        <end position="30"/>
    </location>
</feature>
<comment type="subcellular location">
    <subcellularLocation>
        <location evidence="2">Membrane</location>
        <topology evidence="2">Multi-pass membrane protein</topology>
    </subcellularLocation>
</comment>
<dbReference type="Gene3D" id="3.30.450.20">
    <property type="entry name" value="PAS domain"/>
    <property type="match status" value="1"/>
</dbReference>
<keyword evidence="8" id="KW-0418">Kinase</keyword>
<comment type="caution">
    <text evidence="17">The sequence shown here is derived from an EMBL/GenBank/DDBJ whole genome shotgun (WGS) entry which is preliminary data.</text>
</comment>
<keyword evidence="5" id="KW-0808">Transferase</keyword>
<evidence type="ECO:0000256" key="7">
    <source>
        <dbReference type="ARBA" id="ARBA00022741"/>
    </source>
</evidence>
<dbReference type="CDD" id="cd06225">
    <property type="entry name" value="HAMP"/>
    <property type="match status" value="1"/>
</dbReference>
<dbReference type="InterPro" id="IPR004358">
    <property type="entry name" value="Sig_transdc_His_kin-like_C"/>
</dbReference>
<evidence type="ECO:0000256" key="6">
    <source>
        <dbReference type="ARBA" id="ARBA00022692"/>
    </source>
</evidence>
<dbReference type="InterPro" id="IPR050351">
    <property type="entry name" value="BphY/WalK/GraS-like"/>
</dbReference>
<evidence type="ECO:0000256" key="4">
    <source>
        <dbReference type="ARBA" id="ARBA00022553"/>
    </source>
</evidence>
<evidence type="ECO:0000313" key="18">
    <source>
        <dbReference type="Proteomes" id="UP001595906"/>
    </source>
</evidence>
<keyword evidence="9 17" id="KW-0067">ATP-binding</keyword>
<evidence type="ECO:0000256" key="11">
    <source>
        <dbReference type="ARBA" id="ARBA00023012"/>
    </source>
</evidence>
<dbReference type="InterPro" id="IPR013767">
    <property type="entry name" value="PAS_fold"/>
</dbReference>
<evidence type="ECO:0000256" key="3">
    <source>
        <dbReference type="ARBA" id="ARBA00012438"/>
    </source>
</evidence>
<dbReference type="Gene3D" id="1.10.287.130">
    <property type="match status" value="1"/>
</dbReference>
<feature type="domain" description="HAMP" evidence="16">
    <location>
        <begin position="166"/>
        <end position="218"/>
    </location>
</feature>
<evidence type="ECO:0000256" key="8">
    <source>
        <dbReference type="ARBA" id="ARBA00022777"/>
    </source>
</evidence>
<evidence type="ECO:0000259" key="15">
    <source>
        <dbReference type="PROSITE" id="PS50112"/>
    </source>
</evidence>
<protein>
    <recommendedName>
        <fullName evidence="3">histidine kinase</fullName>
        <ecNumber evidence="3">2.7.13.3</ecNumber>
    </recommendedName>
</protein>
<feature type="domain" description="PAS" evidence="15">
    <location>
        <begin position="227"/>
        <end position="272"/>
    </location>
</feature>
<dbReference type="InterPro" id="IPR035965">
    <property type="entry name" value="PAS-like_dom_sf"/>
</dbReference>
<dbReference type="InterPro" id="IPR005467">
    <property type="entry name" value="His_kinase_dom"/>
</dbReference>
<dbReference type="InterPro" id="IPR003660">
    <property type="entry name" value="HAMP_dom"/>
</dbReference>
<dbReference type="GO" id="GO:0005524">
    <property type="term" value="F:ATP binding"/>
    <property type="evidence" value="ECO:0007669"/>
    <property type="project" value="UniProtKB-KW"/>
</dbReference>
<organism evidence="17 18">
    <name type="scientific">Parasediminibacterium paludis</name>
    <dbReference type="NCBI Taxonomy" id="908966"/>
    <lineage>
        <taxon>Bacteria</taxon>
        <taxon>Pseudomonadati</taxon>
        <taxon>Bacteroidota</taxon>
        <taxon>Chitinophagia</taxon>
        <taxon>Chitinophagales</taxon>
        <taxon>Chitinophagaceae</taxon>
        <taxon>Parasediminibacterium</taxon>
    </lineage>
</organism>
<keyword evidence="11" id="KW-0902">Two-component regulatory system</keyword>
<dbReference type="EMBL" id="JBHSDC010000002">
    <property type="protein sequence ID" value="MFC4230974.1"/>
    <property type="molecule type" value="Genomic_DNA"/>
</dbReference>